<dbReference type="HAMAP" id="MF_00006">
    <property type="entry name" value="Arg_succ_lyase"/>
    <property type="match status" value="1"/>
</dbReference>
<accession>A0A378IAG5</accession>
<dbReference type="FunFam" id="1.10.275.10:FF:000002">
    <property type="entry name" value="Argininosuccinate lyase"/>
    <property type="match status" value="1"/>
</dbReference>
<dbReference type="InterPro" id="IPR029419">
    <property type="entry name" value="Arg_succ_lyase_C"/>
</dbReference>
<dbReference type="UniPathway" id="UPA00068">
    <property type="reaction ID" value="UER00114"/>
</dbReference>
<evidence type="ECO:0000256" key="3">
    <source>
        <dbReference type="ARBA" id="ARBA00005552"/>
    </source>
</evidence>
<dbReference type="EMBL" id="UGNW01000001">
    <property type="protein sequence ID" value="STX31846.1"/>
    <property type="molecule type" value="Genomic_DNA"/>
</dbReference>
<reference evidence="10 12" key="2">
    <citation type="submission" date="2018-06" db="EMBL/GenBank/DDBJ databases">
        <authorList>
            <consortium name="Pathogen Informatics"/>
            <person name="Doyle S."/>
        </authorList>
    </citation>
    <scope>NUCLEOTIDE SEQUENCE [LARGE SCALE GENOMIC DNA]</scope>
    <source>
        <strain evidence="10 12">NCTC12437</strain>
    </source>
</reference>
<reference evidence="9 11" key="1">
    <citation type="submission" date="2015-11" db="EMBL/GenBank/DDBJ databases">
        <title>Genomic analysis of 38 Legionella species identifies large and diverse effector repertoires.</title>
        <authorList>
            <person name="Burstein D."/>
            <person name="Amaro F."/>
            <person name="Zusman T."/>
            <person name="Lifshitz Z."/>
            <person name="Cohen O."/>
            <person name="Gilbert J.A."/>
            <person name="Pupko T."/>
            <person name="Shuman H.A."/>
            <person name="Segal G."/>
        </authorList>
    </citation>
    <scope>NUCLEOTIDE SEQUENCE [LARGE SCALE GENOMIC DNA]</scope>
    <source>
        <strain evidence="9 11">CDC#1407-AL-14</strain>
    </source>
</reference>
<dbReference type="GO" id="GO:0004056">
    <property type="term" value="F:argininosuccinate lyase activity"/>
    <property type="evidence" value="ECO:0007669"/>
    <property type="project" value="UniProtKB-UniRule"/>
</dbReference>
<dbReference type="InterPro" id="IPR008948">
    <property type="entry name" value="L-Aspartase-like"/>
</dbReference>
<dbReference type="CDD" id="cd01359">
    <property type="entry name" value="Argininosuccinate_lyase"/>
    <property type="match status" value="1"/>
</dbReference>
<comment type="similarity">
    <text evidence="3">In the N-terminal section; belongs to the lyase 1 family. Argininosuccinate lyase subfamily.</text>
</comment>
<dbReference type="PANTHER" id="PTHR43814">
    <property type="entry name" value="ARGININOSUCCINATE LYASE"/>
    <property type="match status" value="1"/>
</dbReference>
<proteinExistence type="inferred from homology"/>
<dbReference type="InterPro" id="IPR020557">
    <property type="entry name" value="Fumarate_lyase_CS"/>
</dbReference>
<dbReference type="Gene3D" id="1.10.40.30">
    <property type="entry name" value="Fumarase/aspartase (C-terminal domain)"/>
    <property type="match status" value="1"/>
</dbReference>
<keyword evidence="6" id="KW-0963">Cytoplasm</keyword>
<dbReference type="PRINTS" id="PR00145">
    <property type="entry name" value="ARGSUCLYASE"/>
</dbReference>
<sequence length="414" mass="46598">MTSKVWGGRFKKPIDPRIARFNASIRFDQVLFEQDIIGSQAHASMLARQGLLSEEEALQICNALETIKQEIKKGLHPVDETYEDIHMFIEHLLIEKIGDTGKKLHTGRSRNDQVALDLRMYARDAGQHIKLLLEELISCLKSLAVKHESDWMPGYTHLQQAQPVKLGQFFSAYQGMFERDQSRLANWRSRMNYSPLGAGALAGSSLPLDRAWTASHLGFDGVIGNTLDAVSDRDFVIELCSVVSILMMHLSRMCEDLILWATQEFNFVFLDDAFATGSSLMPNKKNPDVLELIRGKSGRVFGHLLAMLSVMKGLPLSYNKDMQEDKEALFDTCNTVIACLDVMNPFLKSLQFNIKLMQEKAHSGYLDATAVLETLVMQGIPFREAHHQVGIWVAEAIDRGCSLAEIIKITQKKK</sequence>
<dbReference type="InterPro" id="IPR009049">
    <property type="entry name" value="Argininosuccinate_lyase"/>
</dbReference>
<dbReference type="EC" id="4.3.2.1" evidence="4 6"/>
<evidence type="ECO:0000256" key="4">
    <source>
        <dbReference type="ARBA" id="ARBA00012338"/>
    </source>
</evidence>
<dbReference type="Proteomes" id="UP000054735">
    <property type="component" value="Unassembled WGS sequence"/>
</dbReference>
<keyword evidence="5 6" id="KW-0055">Arginine biosynthesis</keyword>
<dbReference type="PANTHER" id="PTHR43814:SF1">
    <property type="entry name" value="ARGININOSUCCINATE LYASE"/>
    <property type="match status" value="1"/>
</dbReference>
<feature type="domain" description="Fumarate lyase N-terminal" evidence="7">
    <location>
        <begin position="8"/>
        <end position="302"/>
    </location>
</feature>
<comment type="similarity">
    <text evidence="6">Belongs to the lyase 1 family. Argininosuccinate lyase subfamily.</text>
</comment>
<dbReference type="InterPro" id="IPR024083">
    <property type="entry name" value="Fumarase/histidase_N"/>
</dbReference>
<evidence type="ECO:0000259" key="7">
    <source>
        <dbReference type="Pfam" id="PF00206"/>
    </source>
</evidence>
<keyword evidence="6 10" id="KW-0456">Lyase</keyword>
<feature type="domain" description="Argininosuccinate lyase C-terminal" evidence="8">
    <location>
        <begin position="365"/>
        <end position="406"/>
    </location>
</feature>
<dbReference type="AlphaFoldDB" id="A0A378IAG5"/>
<evidence type="ECO:0000256" key="5">
    <source>
        <dbReference type="ARBA" id="ARBA00022571"/>
    </source>
</evidence>
<dbReference type="Gene3D" id="1.20.200.10">
    <property type="entry name" value="Fumarase/aspartase (Central domain)"/>
    <property type="match status" value="1"/>
</dbReference>
<dbReference type="NCBIfam" id="TIGR00838">
    <property type="entry name" value="argH"/>
    <property type="match status" value="1"/>
</dbReference>
<dbReference type="PROSITE" id="PS00163">
    <property type="entry name" value="FUMARATE_LYASES"/>
    <property type="match status" value="1"/>
</dbReference>
<dbReference type="EMBL" id="LNXT01000006">
    <property type="protein sequence ID" value="KTC75203.1"/>
    <property type="molecule type" value="Genomic_DNA"/>
</dbReference>
<comment type="subcellular location">
    <subcellularLocation>
        <location evidence="6">Cytoplasm</location>
    </subcellularLocation>
</comment>
<evidence type="ECO:0000256" key="1">
    <source>
        <dbReference type="ARBA" id="ARBA00000985"/>
    </source>
</evidence>
<keyword evidence="6" id="KW-0028">Amino-acid biosynthesis</keyword>
<comment type="pathway">
    <text evidence="2 6">Amino-acid biosynthesis; L-arginine biosynthesis; L-arginine from L-ornithine and carbamoyl phosphate: step 3/3.</text>
</comment>
<comment type="catalytic activity">
    <reaction evidence="1 6">
        <text>2-(N(omega)-L-arginino)succinate = fumarate + L-arginine</text>
        <dbReference type="Rhea" id="RHEA:24020"/>
        <dbReference type="ChEBI" id="CHEBI:29806"/>
        <dbReference type="ChEBI" id="CHEBI:32682"/>
        <dbReference type="ChEBI" id="CHEBI:57472"/>
        <dbReference type="EC" id="4.3.2.1"/>
    </reaction>
</comment>
<dbReference type="FunFam" id="1.20.200.10:FF:000015">
    <property type="entry name" value="argininosuccinate lyase isoform X2"/>
    <property type="match status" value="1"/>
</dbReference>
<dbReference type="Pfam" id="PF14698">
    <property type="entry name" value="ASL_C2"/>
    <property type="match status" value="1"/>
</dbReference>
<evidence type="ECO:0000313" key="10">
    <source>
        <dbReference type="EMBL" id="STX31846.1"/>
    </source>
</evidence>
<evidence type="ECO:0000313" key="12">
    <source>
        <dbReference type="Proteomes" id="UP000255066"/>
    </source>
</evidence>
<dbReference type="PRINTS" id="PR00149">
    <property type="entry name" value="FUMRATELYASE"/>
</dbReference>
<dbReference type="GO" id="GO:0042450">
    <property type="term" value="P:L-arginine biosynthetic process via ornithine"/>
    <property type="evidence" value="ECO:0007669"/>
    <property type="project" value="UniProtKB-UniRule"/>
</dbReference>
<dbReference type="InterPro" id="IPR022761">
    <property type="entry name" value="Fumarate_lyase_N"/>
</dbReference>
<dbReference type="RefSeq" id="WP_058522688.1">
    <property type="nucleotide sequence ID" value="NZ_CAAAHV010000022.1"/>
</dbReference>
<organism evidence="10 12">
    <name type="scientific">Legionella birminghamensis</name>
    <dbReference type="NCBI Taxonomy" id="28083"/>
    <lineage>
        <taxon>Bacteria</taxon>
        <taxon>Pseudomonadati</taxon>
        <taxon>Pseudomonadota</taxon>
        <taxon>Gammaproteobacteria</taxon>
        <taxon>Legionellales</taxon>
        <taxon>Legionellaceae</taxon>
        <taxon>Legionella</taxon>
    </lineage>
</organism>
<dbReference type="GO" id="GO:0005829">
    <property type="term" value="C:cytosol"/>
    <property type="evidence" value="ECO:0007669"/>
    <property type="project" value="TreeGrafter"/>
</dbReference>
<dbReference type="Gene3D" id="1.10.275.10">
    <property type="entry name" value="Fumarase/aspartase (N-terminal domain)"/>
    <property type="match status" value="1"/>
</dbReference>
<protein>
    <recommendedName>
        <fullName evidence="4 6">Argininosuccinate lyase</fullName>
        <shortName evidence="6">ASAL</shortName>
        <ecNumber evidence="4 6">4.3.2.1</ecNumber>
    </recommendedName>
    <alternativeName>
        <fullName evidence="6">Arginosuccinase</fullName>
    </alternativeName>
</protein>
<dbReference type="SUPFAM" id="SSF48557">
    <property type="entry name" value="L-aspartase-like"/>
    <property type="match status" value="1"/>
</dbReference>
<evidence type="ECO:0000256" key="2">
    <source>
        <dbReference type="ARBA" id="ARBA00004941"/>
    </source>
</evidence>
<evidence type="ECO:0000313" key="11">
    <source>
        <dbReference type="Proteomes" id="UP000054735"/>
    </source>
</evidence>
<dbReference type="Pfam" id="PF00206">
    <property type="entry name" value="Lyase_1"/>
    <property type="match status" value="1"/>
</dbReference>
<evidence type="ECO:0000313" key="9">
    <source>
        <dbReference type="EMBL" id="KTC75203.1"/>
    </source>
</evidence>
<evidence type="ECO:0000256" key="6">
    <source>
        <dbReference type="HAMAP-Rule" id="MF_00006"/>
    </source>
</evidence>
<dbReference type="InterPro" id="IPR000362">
    <property type="entry name" value="Fumarate_lyase_fam"/>
</dbReference>
<dbReference type="OrthoDB" id="9769623at2"/>
<dbReference type="Proteomes" id="UP000255066">
    <property type="component" value="Unassembled WGS sequence"/>
</dbReference>
<evidence type="ECO:0000259" key="8">
    <source>
        <dbReference type="Pfam" id="PF14698"/>
    </source>
</evidence>
<dbReference type="STRING" id="28083.Lbir_0577"/>
<keyword evidence="11" id="KW-1185">Reference proteome</keyword>
<gene>
    <name evidence="6 10" type="primary">argH</name>
    <name evidence="9" type="ORF">Lbir_0577</name>
    <name evidence="10" type="ORF">NCTC12437_01620</name>
</gene>
<name>A0A378IAG5_9GAMM</name>